<comment type="caution">
    <text evidence="2">The sequence shown here is derived from an EMBL/GenBank/DDBJ whole genome shotgun (WGS) entry which is preliminary data.</text>
</comment>
<sequence>MKSGQIDAATDAKCHLEQRQREEARLRREAKQRWEPVHFQDQAYNWVYRWPLVHRIAQLNGSSRDDSSFHHQPQQQSSRMRRPSAVSISSIVPKSSGSTGISNNASAAELRPIVLQSRLDSETHIESDHYDSGKQETLDSDGKTPTYSNISSTGFSPFAILSPEVNSELPQTSSCPYNTNTLNGKSDKAPQSSLSSIEKPDMQAIEEVQAARVEYPRSASSNYLAAPLLNIETNATTLANPVRQPSEMISQTPFYGFPE</sequence>
<dbReference type="InterPro" id="IPR000648">
    <property type="entry name" value="Oxysterol-bd"/>
</dbReference>
<reference evidence="2" key="1">
    <citation type="submission" date="2018-11" db="EMBL/GenBank/DDBJ databases">
        <authorList>
            <consortium name="Pathogen Informatics"/>
        </authorList>
    </citation>
    <scope>NUCLEOTIDE SEQUENCE</scope>
</reference>
<dbReference type="EMBL" id="CAAALY010062171">
    <property type="protein sequence ID" value="VEL23480.1"/>
    <property type="molecule type" value="Genomic_DNA"/>
</dbReference>
<dbReference type="GO" id="GO:0008289">
    <property type="term" value="F:lipid binding"/>
    <property type="evidence" value="ECO:0007669"/>
    <property type="project" value="InterPro"/>
</dbReference>
<dbReference type="Proteomes" id="UP000784294">
    <property type="component" value="Unassembled WGS sequence"/>
</dbReference>
<dbReference type="SUPFAM" id="SSF144000">
    <property type="entry name" value="Oxysterol-binding protein-like"/>
    <property type="match status" value="1"/>
</dbReference>
<gene>
    <name evidence="2" type="ORF">PXEA_LOCUS16920</name>
</gene>
<proteinExistence type="predicted"/>
<dbReference type="InterPro" id="IPR037239">
    <property type="entry name" value="OSBP_sf"/>
</dbReference>
<dbReference type="AlphaFoldDB" id="A0A448WYS6"/>
<accession>A0A448WYS6</accession>
<evidence type="ECO:0000313" key="3">
    <source>
        <dbReference type="Proteomes" id="UP000784294"/>
    </source>
</evidence>
<evidence type="ECO:0000256" key="1">
    <source>
        <dbReference type="SAM" id="MobiDB-lite"/>
    </source>
</evidence>
<organism evidence="2 3">
    <name type="scientific">Protopolystoma xenopodis</name>
    <dbReference type="NCBI Taxonomy" id="117903"/>
    <lineage>
        <taxon>Eukaryota</taxon>
        <taxon>Metazoa</taxon>
        <taxon>Spiralia</taxon>
        <taxon>Lophotrochozoa</taxon>
        <taxon>Platyhelminthes</taxon>
        <taxon>Monogenea</taxon>
        <taxon>Polyopisthocotylea</taxon>
        <taxon>Polystomatidea</taxon>
        <taxon>Polystomatidae</taxon>
        <taxon>Protopolystoma</taxon>
    </lineage>
</organism>
<dbReference type="Gene3D" id="3.30.70.3490">
    <property type="match status" value="1"/>
</dbReference>
<feature type="region of interest" description="Disordered" evidence="1">
    <location>
        <begin position="62"/>
        <end position="104"/>
    </location>
</feature>
<dbReference type="Pfam" id="PF01237">
    <property type="entry name" value="Oxysterol_BP"/>
    <property type="match status" value="1"/>
</dbReference>
<evidence type="ECO:0000313" key="2">
    <source>
        <dbReference type="EMBL" id="VEL23480.1"/>
    </source>
</evidence>
<name>A0A448WYS6_9PLAT</name>
<feature type="compositionally biased region" description="Low complexity" evidence="1">
    <location>
        <begin position="70"/>
        <end position="98"/>
    </location>
</feature>
<feature type="compositionally biased region" description="Basic and acidic residues" evidence="1">
    <location>
        <begin position="124"/>
        <end position="142"/>
    </location>
</feature>
<keyword evidence="3" id="KW-1185">Reference proteome</keyword>
<feature type="region of interest" description="Disordered" evidence="1">
    <location>
        <begin position="124"/>
        <end position="146"/>
    </location>
</feature>
<protein>
    <submittedName>
        <fullName evidence="2">Uncharacterized protein</fullName>
    </submittedName>
</protein>